<dbReference type="GO" id="GO:0004674">
    <property type="term" value="F:protein serine/threonine kinase activity"/>
    <property type="evidence" value="ECO:0007669"/>
    <property type="project" value="TreeGrafter"/>
</dbReference>
<dbReference type="GO" id="GO:0005634">
    <property type="term" value="C:nucleus"/>
    <property type="evidence" value="ECO:0007669"/>
    <property type="project" value="TreeGrafter"/>
</dbReference>
<feature type="region of interest" description="Disordered" evidence="3">
    <location>
        <begin position="504"/>
        <end position="530"/>
    </location>
</feature>
<dbReference type="InterPro" id="IPR036940">
    <property type="entry name" value="PI3/4_kinase_cat_sf"/>
</dbReference>
<evidence type="ECO:0000313" key="7">
    <source>
        <dbReference type="Proteomes" id="UP001162031"/>
    </source>
</evidence>
<reference evidence="6" key="1">
    <citation type="submission" date="2022-12" db="EMBL/GenBank/DDBJ databases">
        <authorList>
            <person name="Webb A."/>
        </authorList>
    </citation>
    <scope>NUCLEOTIDE SEQUENCE</scope>
    <source>
        <strain evidence="6">Hp1</strain>
    </source>
</reference>
<keyword evidence="2" id="KW-0418">Kinase</keyword>
<dbReference type="SMART" id="SM01345">
    <property type="entry name" value="Rapamycin_bind"/>
    <property type="match status" value="1"/>
</dbReference>
<dbReference type="InterPro" id="IPR018936">
    <property type="entry name" value="PI3/4_kinase_CS"/>
</dbReference>
<keyword evidence="1" id="KW-0808">Transferase</keyword>
<accession>A0AAV0TMF1</accession>
<dbReference type="Proteomes" id="UP001162031">
    <property type="component" value="Unassembled WGS sequence"/>
</dbReference>
<dbReference type="Pfam" id="PF00454">
    <property type="entry name" value="PI3_PI4_kinase"/>
    <property type="match status" value="1"/>
</dbReference>
<dbReference type="PROSITE" id="PS50290">
    <property type="entry name" value="PI3_4_KINASE_3"/>
    <property type="match status" value="1"/>
</dbReference>
<dbReference type="EMBL" id="CANTFL010000455">
    <property type="protein sequence ID" value="CAI5722814.1"/>
    <property type="molecule type" value="Genomic_DNA"/>
</dbReference>
<evidence type="ECO:0000256" key="1">
    <source>
        <dbReference type="ARBA" id="ARBA00022679"/>
    </source>
</evidence>
<dbReference type="PANTHER" id="PTHR11139">
    <property type="entry name" value="ATAXIA TELANGIECTASIA MUTATED ATM -RELATED"/>
    <property type="match status" value="1"/>
</dbReference>
<comment type="caution">
    <text evidence="6">The sequence shown here is derived from an EMBL/GenBank/DDBJ whole genome shotgun (WGS) entry which is preliminary data.</text>
</comment>
<name>A0AAV0TMF1_HYABA</name>
<feature type="compositionally biased region" description="Polar residues" evidence="3">
    <location>
        <begin position="504"/>
        <end position="515"/>
    </location>
</feature>
<keyword evidence="7" id="KW-1185">Reference proteome</keyword>
<evidence type="ECO:0000256" key="3">
    <source>
        <dbReference type="SAM" id="MobiDB-lite"/>
    </source>
</evidence>
<protein>
    <recommendedName>
        <fullName evidence="8">Non-specific serine/threonine protein kinase</fullName>
    </recommendedName>
</protein>
<dbReference type="PROSITE" id="PS51189">
    <property type="entry name" value="FAT"/>
    <property type="match status" value="1"/>
</dbReference>
<dbReference type="InterPro" id="IPR000403">
    <property type="entry name" value="PI3/4_kinase_cat_dom"/>
</dbReference>
<feature type="domain" description="FAT" evidence="5">
    <location>
        <begin position="1"/>
        <end position="181"/>
    </location>
</feature>
<gene>
    <name evidence="6" type="ORF">HBR001_LOCUS2961</name>
</gene>
<evidence type="ECO:0000256" key="2">
    <source>
        <dbReference type="ARBA" id="ARBA00022777"/>
    </source>
</evidence>
<feature type="domain" description="PI3K/PI4K catalytic" evidence="4">
    <location>
        <begin position="404"/>
        <end position="747"/>
    </location>
</feature>
<sequence>MSFWTKWVSPNRTVISSFAPFVICWKTVSSPISDKTYSSSFVQTKRHHNHKSDAIRRLVQLQRNCHSKNFRLLSMAALGYDKYLTVLLGSSDSDFSRQTTVALRLLSLLTTYGVESDVVSALEEAFSKGPVQPWSRVVPQLIARAYHPAAAVSSLVCLVLKRLAQHAPHIVVYPTVMDTMDSSLAFEKERDVANSSFAAVRSALQNVARRQVEGVRLLVSELRRISVLWDEAWISTLMKLAVDVSRQTCTLEKEASRLDKTSSLPAREKHKLVQRKLVAYVKVLLETTERVWKETCGSATDQQNVSPHEHAFLKEYGGLIKAAMERLQDRCSREVWSGSPKTLQEFWQPFAGVLKALMNDVGRRDQLPLHDISPALASASRELVHVHMPGTSSGQGNPITIYRISPFVTILRSKTKPKSLEFVGSDGKTHKYLLKAREDLRLDERIMQFLRVTNDFLRADDDTAARDLLARNYSVIPLSRNAGLIQMVPDVVPLFQVYASRTENQSMDGQTSQDHGTAPSAQLQQPPPPTAQFYAKLKRHGITNVSPSNRARWPTPVLKQVYQELVAQRPRNVLSHELLLRSKDLRESWAKSARFSRSLAVMSILGYIVGLGDRHLDNILLCIDSGDIVHIDHNVCFEKGRRLKVPEIVPFRLTPMLQDALGLTGIEGKFRVAFETTLRVVRSDDVRETLLMLFEAFVYSPLVDWISDDKRQGQSGDLKTRLDANVNLALFRSRAEERRQDTISFGRHYEQLAVAITDALVEKTKLPFVRLLTYRKQLLCLEKEEQVSMKELLMKERDLSTCRVAQNAEHAEMEAATAQVKSMTAAITLFADDCLAKHRQIEAWKQKGLSFVDSDPEVRLSAVVQGSELALFQEACATLCGMSARSSEL</sequence>
<dbReference type="SMART" id="SM00146">
    <property type="entry name" value="PI3Kc"/>
    <property type="match status" value="1"/>
</dbReference>
<dbReference type="Gene3D" id="1.10.1070.11">
    <property type="entry name" value="Phosphatidylinositol 3-/4-kinase, catalytic domain"/>
    <property type="match status" value="1"/>
</dbReference>
<evidence type="ECO:0000313" key="6">
    <source>
        <dbReference type="EMBL" id="CAI5722814.1"/>
    </source>
</evidence>
<dbReference type="PROSITE" id="PS00916">
    <property type="entry name" value="PI3_4_KINASE_2"/>
    <property type="match status" value="1"/>
</dbReference>
<dbReference type="InterPro" id="IPR050517">
    <property type="entry name" value="DDR_Repair_Kinase"/>
</dbReference>
<dbReference type="AlphaFoldDB" id="A0AAV0TMF1"/>
<evidence type="ECO:0000259" key="5">
    <source>
        <dbReference type="PROSITE" id="PS51189"/>
    </source>
</evidence>
<organism evidence="6 7">
    <name type="scientific">Hyaloperonospora brassicae</name>
    <name type="common">Brassica downy mildew</name>
    <name type="synonym">Peronospora brassicae</name>
    <dbReference type="NCBI Taxonomy" id="162125"/>
    <lineage>
        <taxon>Eukaryota</taxon>
        <taxon>Sar</taxon>
        <taxon>Stramenopiles</taxon>
        <taxon>Oomycota</taxon>
        <taxon>Peronosporomycetes</taxon>
        <taxon>Peronosporales</taxon>
        <taxon>Peronosporaceae</taxon>
        <taxon>Hyaloperonospora</taxon>
    </lineage>
</organism>
<evidence type="ECO:0000259" key="4">
    <source>
        <dbReference type="PROSITE" id="PS50290"/>
    </source>
</evidence>
<evidence type="ECO:0008006" key="8">
    <source>
        <dbReference type="Google" id="ProtNLM"/>
    </source>
</evidence>
<dbReference type="InterPro" id="IPR014009">
    <property type="entry name" value="PIK_FAT"/>
</dbReference>
<dbReference type="SUPFAM" id="SSF56112">
    <property type="entry name" value="Protein kinase-like (PK-like)"/>
    <property type="match status" value="1"/>
</dbReference>
<dbReference type="Gene3D" id="3.30.1010.10">
    <property type="entry name" value="Phosphatidylinositol 3-kinase Catalytic Subunit, Chain A, domain 4"/>
    <property type="match status" value="1"/>
</dbReference>
<dbReference type="InterPro" id="IPR011009">
    <property type="entry name" value="Kinase-like_dom_sf"/>
</dbReference>
<proteinExistence type="predicted"/>